<dbReference type="NCBIfam" id="TIGR00208">
    <property type="entry name" value="fliS"/>
    <property type="match status" value="1"/>
</dbReference>
<dbReference type="GO" id="GO:0005829">
    <property type="term" value="C:cytosol"/>
    <property type="evidence" value="ECO:0007669"/>
    <property type="project" value="UniProtKB-SubCell"/>
</dbReference>
<keyword evidence="7" id="KW-0969">Cilium</keyword>
<comment type="similarity">
    <text evidence="2 6">Belongs to the FliS family.</text>
</comment>
<dbReference type="OrthoDB" id="9792010at2"/>
<dbReference type="AlphaFoldDB" id="A0A2T7UIZ1"/>
<evidence type="ECO:0000313" key="8">
    <source>
        <dbReference type="Proteomes" id="UP000037507"/>
    </source>
</evidence>
<gene>
    <name evidence="7" type="ORF">H663_001095</name>
</gene>
<dbReference type="STRING" id="1293045.H663_15350"/>
<keyword evidence="8" id="KW-1185">Reference proteome</keyword>
<evidence type="ECO:0000256" key="1">
    <source>
        <dbReference type="ARBA" id="ARBA00004514"/>
    </source>
</evidence>
<evidence type="ECO:0000256" key="4">
    <source>
        <dbReference type="ARBA" id="ARBA00022795"/>
    </source>
</evidence>
<comment type="caution">
    <text evidence="7">The sequence shown here is derived from an EMBL/GenBank/DDBJ whole genome shotgun (WGS) entry which is preliminary data.</text>
</comment>
<evidence type="ECO:0000256" key="3">
    <source>
        <dbReference type="ARBA" id="ARBA00022490"/>
    </source>
</evidence>
<dbReference type="Pfam" id="PF02561">
    <property type="entry name" value="FliS"/>
    <property type="match status" value="1"/>
</dbReference>
<accession>A0A2T7UIZ1</accession>
<keyword evidence="4 6" id="KW-1005">Bacterial flagellum biogenesis</keyword>
<dbReference type="Proteomes" id="UP000037507">
    <property type="component" value="Unassembled WGS sequence"/>
</dbReference>
<dbReference type="Gene3D" id="1.20.120.340">
    <property type="entry name" value="Flagellar protein FliS"/>
    <property type="match status" value="1"/>
</dbReference>
<reference evidence="7" key="1">
    <citation type="submission" date="2017-04" db="EMBL/GenBank/DDBJ databases">
        <title>Unexpected and diverse lifestyles within the genus Limnohabitans.</title>
        <authorList>
            <person name="Kasalicky V."/>
            <person name="Mehrshad M."/>
            <person name="Andrei S.-A."/>
            <person name="Salcher M."/>
            <person name="Kratochvilova H."/>
            <person name="Simek K."/>
            <person name="Ghai R."/>
        </authorList>
    </citation>
    <scope>NUCLEOTIDE SEQUENCE [LARGE SCALE GENOMIC DNA]</scope>
    <source>
        <strain evidence="7">II-D5</strain>
    </source>
</reference>
<keyword evidence="3 6" id="KW-0963">Cytoplasm</keyword>
<dbReference type="InterPro" id="IPR036584">
    <property type="entry name" value="FliS_sf"/>
</dbReference>
<dbReference type="PIRSF" id="PIRSF039090">
    <property type="entry name" value="Flis"/>
    <property type="match status" value="1"/>
</dbReference>
<evidence type="ECO:0000256" key="5">
    <source>
        <dbReference type="ARBA" id="ARBA00023186"/>
    </source>
</evidence>
<keyword evidence="7" id="KW-0282">Flagellum</keyword>
<dbReference type="PANTHER" id="PTHR34773:SF1">
    <property type="entry name" value="FLAGELLAR SECRETION CHAPERONE FLIS"/>
    <property type="match status" value="1"/>
</dbReference>
<evidence type="ECO:0000256" key="6">
    <source>
        <dbReference type="PIRNR" id="PIRNR039090"/>
    </source>
</evidence>
<dbReference type="CDD" id="cd16098">
    <property type="entry name" value="FliS"/>
    <property type="match status" value="1"/>
</dbReference>
<dbReference type="SUPFAM" id="SSF101116">
    <property type="entry name" value="Flagellar export chaperone FliS"/>
    <property type="match status" value="1"/>
</dbReference>
<protein>
    <recommendedName>
        <fullName evidence="6">Flagellar secretion chaperone FliS</fullName>
    </recommendedName>
</protein>
<dbReference type="GO" id="GO:0044780">
    <property type="term" value="P:bacterial-type flagellum assembly"/>
    <property type="evidence" value="ECO:0007669"/>
    <property type="project" value="InterPro"/>
</dbReference>
<dbReference type="EMBL" id="LFYT02000001">
    <property type="protein sequence ID" value="PVE44646.1"/>
    <property type="molecule type" value="Genomic_DNA"/>
</dbReference>
<name>A0A2T7UIZ1_9BURK</name>
<evidence type="ECO:0000256" key="2">
    <source>
        <dbReference type="ARBA" id="ARBA00008787"/>
    </source>
</evidence>
<sequence>MYLSVHAKAAKAYRHIDAVTQVDGASPGQLLILLFENLHSQLLRAHKALGENNIADKGLALGKAVRILDEGLKAALTKNTDDVFTQSLGDLYGYCAKRLTQANFYNDPLPIEEVIRLMNPIAEAWKSIVAQQAQALRPMEVA</sequence>
<dbReference type="InterPro" id="IPR003713">
    <property type="entry name" value="FliS"/>
</dbReference>
<organism evidence="7 8">
    <name type="scientific">Limnohabitans planktonicus II-D5</name>
    <dbReference type="NCBI Taxonomy" id="1293045"/>
    <lineage>
        <taxon>Bacteria</taxon>
        <taxon>Pseudomonadati</taxon>
        <taxon>Pseudomonadota</taxon>
        <taxon>Betaproteobacteria</taxon>
        <taxon>Burkholderiales</taxon>
        <taxon>Comamonadaceae</taxon>
        <taxon>Limnohabitans</taxon>
    </lineage>
</organism>
<proteinExistence type="inferred from homology"/>
<comment type="subcellular location">
    <subcellularLocation>
        <location evidence="1 6">Cytoplasm</location>
        <location evidence="1 6">Cytosol</location>
    </subcellularLocation>
</comment>
<keyword evidence="7" id="KW-0966">Cell projection</keyword>
<dbReference type="GO" id="GO:0071973">
    <property type="term" value="P:bacterial-type flagellum-dependent cell motility"/>
    <property type="evidence" value="ECO:0007669"/>
    <property type="project" value="TreeGrafter"/>
</dbReference>
<keyword evidence="5" id="KW-0143">Chaperone</keyword>
<dbReference type="PANTHER" id="PTHR34773">
    <property type="entry name" value="FLAGELLAR SECRETION CHAPERONE FLIS"/>
    <property type="match status" value="1"/>
</dbReference>
<evidence type="ECO:0000313" key="7">
    <source>
        <dbReference type="EMBL" id="PVE44646.1"/>
    </source>
</evidence>